<dbReference type="Pfam" id="PF01841">
    <property type="entry name" value="Transglut_core"/>
    <property type="match status" value="1"/>
</dbReference>
<keyword evidence="5" id="KW-0012">Acyltransferase</keyword>
<dbReference type="FunFam" id="2.60.40.10:FF:000171">
    <property type="entry name" value="protein-glutamine gamma-glutamyltransferase 6"/>
    <property type="match status" value="1"/>
</dbReference>
<evidence type="ECO:0000256" key="7">
    <source>
        <dbReference type="ARBA" id="ARBA00051843"/>
    </source>
</evidence>
<dbReference type="InterPro" id="IPR013783">
    <property type="entry name" value="Ig-like_fold"/>
</dbReference>
<reference evidence="11 12" key="1">
    <citation type="submission" date="2017-03" db="EMBL/GenBank/DDBJ databases">
        <title>Genome of the blue death feigning beetle - Asbolus verrucosus.</title>
        <authorList>
            <person name="Rider S.D."/>
        </authorList>
    </citation>
    <scope>NUCLEOTIDE SEQUENCE [LARGE SCALE GENOMIC DNA]</scope>
    <source>
        <strain evidence="11">Butters</strain>
        <tissue evidence="11">Head and leg muscle</tissue>
    </source>
</reference>
<sequence length="709" mass="79892">MDPIQVELTEFYPKDNARESRTEEYDLVQNSDFPTPILRRGCNFFFAIRFNREFDEIHDAVRVRFGFGPKPNVLKGTRVILPILARQKTFSKNTNIWSSCVERIDGNTVMLKVHIPPNAQVGIWKCSIQTNISGKRDKRYDYNVETDIYVLFNPWCEDDGVYMKSEEEKKEYVLNEVGKIWCGTFKKPTSKHWIFGQFDDIVLPAAVLLMEKSGLAPIDRGSPVLVARAISAVINSVDDDGLLEGKWDGNYDDGISPHAWTGSAAILDQYLRTGGTPVKYGQCWVFSAATVTVCRTLGIPCRSVTNYVSAHDTNCSLTIDKYFDLFGNKIESGPEGDCNDTCWNFHVWNDVWMKRPDLPSGYGGWQIIDATPQEQSGKMFRCGPASVEAVRRGVVGYLYDTPFVFSEVNADIVHFQEDEESDWGFSQLAVNQYHVGRKILTKRTDITDTQGDSDQWNITSLYKNPEGSEAERLAVYNAVKGVPKAQHLYNFPNKGDEDVYFDLIDIDEIPFGGSFEVAVQIESKSNELRNIIVVLSASSVYYNGATANTIKKSREPFSINPGQKTTLRLQVTPEEYLDKLVDHSLIKIYAIANVNETKQTWSEEDDFTLTKPEMIIQVNDVCKVGEECTVNFSFQNPLSIPLTGCSYTVEGPGLERAKTVLYGNVQPNESVNLTETFKAKRPGKRPIVASFTSKQIQGIERSIDLTIEP</sequence>
<evidence type="ECO:0000256" key="4">
    <source>
        <dbReference type="ARBA" id="ARBA00022837"/>
    </source>
</evidence>
<evidence type="ECO:0000256" key="8">
    <source>
        <dbReference type="PIRSR" id="PIRSR000459-1"/>
    </source>
</evidence>
<dbReference type="Gene3D" id="3.90.260.10">
    <property type="entry name" value="Transglutaminase-like"/>
    <property type="match status" value="1"/>
</dbReference>
<keyword evidence="4 9" id="KW-0106">Calcium</keyword>
<dbReference type="Proteomes" id="UP000292052">
    <property type="component" value="Unassembled WGS sequence"/>
</dbReference>
<keyword evidence="2 11" id="KW-0808">Transferase</keyword>
<dbReference type="FunFam" id="3.90.260.10:FF:000001">
    <property type="entry name" value="Protein-glutamine gamma-glutamyltransferase 2"/>
    <property type="match status" value="1"/>
</dbReference>
<comment type="similarity">
    <text evidence="1">Belongs to the transglutaminase superfamily. Transglutaminase family.</text>
</comment>
<feature type="active site" evidence="8">
    <location>
        <position position="369"/>
    </location>
</feature>
<dbReference type="SUPFAM" id="SSF49309">
    <property type="entry name" value="Transglutaminase, two C-terminal domains"/>
    <property type="match status" value="2"/>
</dbReference>
<gene>
    <name evidence="11" type="ORF">BDFB_003326</name>
</gene>
<dbReference type="EC" id="2.3.2.13" evidence="6"/>
<evidence type="ECO:0000256" key="2">
    <source>
        <dbReference type="ARBA" id="ARBA00022679"/>
    </source>
</evidence>
<keyword evidence="12" id="KW-1185">Reference proteome</keyword>
<evidence type="ECO:0000313" key="11">
    <source>
        <dbReference type="EMBL" id="RZC41015.1"/>
    </source>
</evidence>
<dbReference type="InterPro" id="IPR036238">
    <property type="entry name" value="Transglutaminase_C_sf"/>
</dbReference>
<comment type="catalytic activity">
    <reaction evidence="7">
        <text>L-glutaminyl-[protein] + L-lysyl-[protein] = [protein]-L-lysyl-N(6)-5-L-glutamyl-[protein] + NH4(+)</text>
        <dbReference type="Rhea" id="RHEA:54816"/>
        <dbReference type="Rhea" id="RHEA-COMP:9752"/>
        <dbReference type="Rhea" id="RHEA-COMP:10207"/>
        <dbReference type="Rhea" id="RHEA-COMP:14005"/>
        <dbReference type="ChEBI" id="CHEBI:28938"/>
        <dbReference type="ChEBI" id="CHEBI:29969"/>
        <dbReference type="ChEBI" id="CHEBI:30011"/>
        <dbReference type="ChEBI" id="CHEBI:138370"/>
        <dbReference type="EC" id="2.3.2.13"/>
    </reaction>
</comment>
<feature type="active site" evidence="8">
    <location>
        <position position="283"/>
    </location>
</feature>
<proteinExistence type="inferred from homology"/>
<dbReference type="FunFam" id="2.60.40.10:FF:000090">
    <property type="entry name" value="Protein-glutamine gamma-glutamyltransferase 2"/>
    <property type="match status" value="1"/>
</dbReference>
<dbReference type="PIRSF" id="PIRSF000459">
    <property type="entry name" value="TGM_EBP42"/>
    <property type="match status" value="1"/>
</dbReference>
<dbReference type="PANTHER" id="PTHR11590:SF52">
    <property type="entry name" value="HEMOCYTE PROTEIN-GLUTAMINE GAMMA-GLUTAMYLTRANSFERASE-LIKE PROTEIN"/>
    <property type="match status" value="1"/>
</dbReference>
<dbReference type="AlphaFoldDB" id="A0A482W7R9"/>
<dbReference type="PANTHER" id="PTHR11590">
    <property type="entry name" value="PROTEIN-GLUTAMINE GAMMA-GLUTAMYLTRANSFERASE"/>
    <property type="match status" value="1"/>
</dbReference>
<feature type="domain" description="Transglutaminase-like" evidence="10">
    <location>
        <begin position="275"/>
        <end position="372"/>
    </location>
</feature>
<feature type="binding site" evidence="9">
    <location>
        <position position="471"/>
    </location>
    <ligand>
        <name>Ca(2+)</name>
        <dbReference type="ChEBI" id="CHEBI:29108"/>
    </ligand>
</feature>
<dbReference type="InterPro" id="IPR001102">
    <property type="entry name" value="Transglutaminase_N"/>
</dbReference>
<accession>A0A482W7R9</accession>
<evidence type="ECO:0000256" key="9">
    <source>
        <dbReference type="PIRSR" id="PIRSR000459-2"/>
    </source>
</evidence>
<dbReference type="InterPro" id="IPR023608">
    <property type="entry name" value="Transglutaminase_animal"/>
</dbReference>
<dbReference type="EMBL" id="QDEB01020838">
    <property type="protein sequence ID" value="RZC41015.1"/>
    <property type="molecule type" value="Genomic_DNA"/>
</dbReference>
<dbReference type="Pfam" id="PF00927">
    <property type="entry name" value="Transglut_C"/>
    <property type="match status" value="2"/>
</dbReference>
<feature type="binding site" evidence="9">
    <location>
        <position position="411"/>
    </location>
    <ligand>
        <name>Ca(2+)</name>
        <dbReference type="ChEBI" id="CHEBI:29108"/>
    </ligand>
</feature>
<dbReference type="SMART" id="SM00460">
    <property type="entry name" value="TGc"/>
    <property type="match status" value="1"/>
</dbReference>
<evidence type="ECO:0000256" key="6">
    <source>
        <dbReference type="ARBA" id="ARBA00024222"/>
    </source>
</evidence>
<evidence type="ECO:0000256" key="1">
    <source>
        <dbReference type="ARBA" id="ARBA00005968"/>
    </source>
</evidence>
<dbReference type="SUPFAM" id="SSF54001">
    <property type="entry name" value="Cysteine proteinases"/>
    <property type="match status" value="1"/>
</dbReference>
<dbReference type="GO" id="GO:0003810">
    <property type="term" value="F:protein-glutamine gamma-glutamyltransferase activity"/>
    <property type="evidence" value="ECO:0007669"/>
    <property type="project" value="UniProtKB-EC"/>
</dbReference>
<evidence type="ECO:0000313" key="12">
    <source>
        <dbReference type="Proteomes" id="UP000292052"/>
    </source>
</evidence>
<dbReference type="SUPFAM" id="SSF81296">
    <property type="entry name" value="E set domains"/>
    <property type="match status" value="1"/>
</dbReference>
<keyword evidence="3 9" id="KW-0479">Metal-binding</keyword>
<protein>
    <recommendedName>
        <fullName evidence="6">protein-glutamine gamma-glutamyltransferase</fullName>
        <ecNumber evidence="6">2.3.2.13</ecNumber>
    </recommendedName>
</protein>
<evidence type="ECO:0000256" key="5">
    <source>
        <dbReference type="ARBA" id="ARBA00023315"/>
    </source>
</evidence>
<dbReference type="GO" id="GO:0046872">
    <property type="term" value="F:metal ion binding"/>
    <property type="evidence" value="ECO:0007669"/>
    <property type="project" value="UniProtKB-KW"/>
</dbReference>
<comment type="cofactor">
    <cofactor evidence="9">
        <name>Ca(2+)</name>
        <dbReference type="ChEBI" id="CHEBI:29108"/>
    </cofactor>
    <text evidence="9">Binds 1 Ca(2+) ion per subunit.</text>
</comment>
<comment type="caution">
    <text evidence="11">The sequence shown here is derived from an EMBL/GenBank/DDBJ whole genome shotgun (WGS) entry which is preliminary data.</text>
</comment>
<dbReference type="InterPro" id="IPR036985">
    <property type="entry name" value="Transglutaminase-like_sf"/>
</dbReference>
<organism evidence="11 12">
    <name type="scientific">Asbolus verrucosus</name>
    <name type="common">Desert ironclad beetle</name>
    <dbReference type="NCBI Taxonomy" id="1661398"/>
    <lineage>
        <taxon>Eukaryota</taxon>
        <taxon>Metazoa</taxon>
        <taxon>Ecdysozoa</taxon>
        <taxon>Arthropoda</taxon>
        <taxon>Hexapoda</taxon>
        <taxon>Insecta</taxon>
        <taxon>Pterygota</taxon>
        <taxon>Neoptera</taxon>
        <taxon>Endopterygota</taxon>
        <taxon>Coleoptera</taxon>
        <taxon>Polyphaga</taxon>
        <taxon>Cucujiformia</taxon>
        <taxon>Tenebrionidae</taxon>
        <taxon>Pimeliinae</taxon>
        <taxon>Asbolus</taxon>
    </lineage>
</organism>
<dbReference type="Gene3D" id="2.60.40.10">
    <property type="entry name" value="Immunoglobulins"/>
    <property type="match status" value="3"/>
</dbReference>
<evidence type="ECO:0000259" key="10">
    <source>
        <dbReference type="SMART" id="SM00460"/>
    </source>
</evidence>
<name>A0A482W7R9_ASBVE</name>
<dbReference type="Pfam" id="PF00868">
    <property type="entry name" value="Transglut_N"/>
    <property type="match status" value="1"/>
</dbReference>
<dbReference type="OrthoDB" id="437511at2759"/>
<dbReference type="InterPro" id="IPR014756">
    <property type="entry name" value="Ig_E-set"/>
</dbReference>
<feature type="active site" evidence="8">
    <location>
        <position position="346"/>
    </location>
</feature>
<dbReference type="InterPro" id="IPR050779">
    <property type="entry name" value="Transglutaminase"/>
</dbReference>
<dbReference type="InterPro" id="IPR002931">
    <property type="entry name" value="Transglutaminase-like"/>
</dbReference>
<dbReference type="InterPro" id="IPR008958">
    <property type="entry name" value="Transglutaminase_C"/>
</dbReference>
<dbReference type="InterPro" id="IPR038765">
    <property type="entry name" value="Papain-like_cys_pep_sf"/>
</dbReference>
<feature type="binding site" evidence="9">
    <location>
        <position position="409"/>
    </location>
    <ligand>
        <name>Ca(2+)</name>
        <dbReference type="ChEBI" id="CHEBI:29108"/>
    </ligand>
</feature>
<feature type="binding site" evidence="9">
    <location>
        <position position="466"/>
    </location>
    <ligand>
        <name>Ca(2+)</name>
        <dbReference type="ChEBI" id="CHEBI:29108"/>
    </ligand>
</feature>
<evidence type="ECO:0000256" key="3">
    <source>
        <dbReference type="ARBA" id="ARBA00022723"/>
    </source>
</evidence>